<evidence type="ECO:0000313" key="9">
    <source>
        <dbReference type="EMBL" id="KAA8905465.1"/>
    </source>
</evidence>
<keyword evidence="5 8" id="KW-0256">Endoplasmic reticulum</keyword>
<dbReference type="Proteomes" id="UP000326924">
    <property type="component" value="Unassembled WGS sequence"/>
</dbReference>
<dbReference type="InParanoid" id="A0A5J5EWD1"/>
<protein>
    <recommendedName>
        <fullName evidence="8">Dolichyl-diphosphooligosaccharide--protein glycosyltransferase subunit OST2</fullName>
        <shortName evidence="8">Oligosaccharyl transferase subunit OST2</shortName>
    </recommendedName>
</protein>
<comment type="similarity">
    <text evidence="3 8">Belongs to the DAD/OST2 family.</text>
</comment>
<dbReference type="FunCoup" id="A0A5J5EWD1">
    <property type="interactions" value="765"/>
</dbReference>
<organism evidence="9 10">
    <name type="scientific">Sphaerosporella brunnea</name>
    <dbReference type="NCBI Taxonomy" id="1250544"/>
    <lineage>
        <taxon>Eukaryota</taxon>
        <taxon>Fungi</taxon>
        <taxon>Dikarya</taxon>
        <taxon>Ascomycota</taxon>
        <taxon>Pezizomycotina</taxon>
        <taxon>Pezizomycetes</taxon>
        <taxon>Pezizales</taxon>
        <taxon>Pyronemataceae</taxon>
        <taxon>Sphaerosporella</taxon>
    </lineage>
</organism>
<keyword evidence="4 8" id="KW-0812">Transmembrane</keyword>
<keyword evidence="10" id="KW-1185">Reference proteome</keyword>
<evidence type="ECO:0000313" key="10">
    <source>
        <dbReference type="Proteomes" id="UP000326924"/>
    </source>
</evidence>
<dbReference type="PANTHER" id="PTHR10705">
    <property type="entry name" value="DOLICHYL-DIPHOSPHOOLIGOSACCHARIDE--PROTEIN GLYCOSYLTRANSFERASE SUBUNIT DAD1"/>
    <property type="match status" value="1"/>
</dbReference>
<evidence type="ECO:0000256" key="6">
    <source>
        <dbReference type="ARBA" id="ARBA00022989"/>
    </source>
</evidence>
<proteinExistence type="inferred from homology"/>
<comment type="caution">
    <text evidence="8">Lacks conserved residue(s) required for the propagation of feature annotation.</text>
</comment>
<comment type="subcellular location">
    <subcellularLocation>
        <location evidence="1 8">Endoplasmic reticulum membrane</location>
        <topology evidence="1 8">Multi-pass membrane protein</topology>
    </subcellularLocation>
</comment>
<accession>A0A5J5EWD1</accession>
<feature type="transmembrane region" description="Helical" evidence="8">
    <location>
        <begin position="43"/>
        <end position="63"/>
    </location>
</feature>
<comment type="caution">
    <text evidence="9">The sequence shown here is derived from an EMBL/GenBank/DDBJ whole genome shotgun (WGS) entry which is preliminary data.</text>
</comment>
<comment type="pathway">
    <text evidence="2 8">Protein modification; protein glycosylation.</text>
</comment>
<comment type="subunit">
    <text evidence="8">Component of the oligosaccharyltransferase (OST) complex.</text>
</comment>
<evidence type="ECO:0000256" key="1">
    <source>
        <dbReference type="ARBA" id="ARBA00004477"/>
    </source>
</evidence>
<evidence type="ECO:0000256" key="2">
    <source>
        <dbReference type="ARBA" id="ARBA00004922"/>
    </source>
</evidence>
<dbReference type="Pfam" id="PF02109">
    <property type="entry name" value="DAD"/>
    <property type="match status" value="1"/>
</dbReference>
<dbReference type="OrthoDB" id="445566at2759"/>
<dbReference type="GO" id="GO:0006487">
    <property type="term" value="P:protein N-linked glycosylation"/>
    <property type="evidence" value="ECO:0007669"/>
    <property type="project" value="TreeGrafter"/>
</dbReference>
<gene>
    <name evidence="9" type="ORF">FN846DRAFT_778985</name>
</gene>
<evidence type="ECO:0000256" key="7">
    <source>
        <dbReference type="ARBA" id="ARBA00023136"/>
    </source>
</evidence>
<reference evidence="9 10" key="1">
    <citation type="submission" date="2019-09" db="EMBL/GenBank/DDBJ databases">
        <title>Draft genome of the ectomycorrhizal ascomycete Sphaerosporella brunnea.</title>
        <authorList>
            <consortium name="DOE Joint Genome Institute"/>
            <person name="Benucci G.M."/>
            <person name="Marozzi G."/>
            <person name="Antonielli L."/>
            <person name="Sanchez S."/>
            <person name="Marco P."/>
            <person name="Wang X."/>
            <person name="Falini L.B."/>
            <person name="Barry K."/>
            <person name="Haridas S."/>
            <person name="Lipzen A."/>
            <person name="Labutti K."/>
            <person name="Grigoriev I.V."/>
            <person name="Murat C."/>
            <person name="Martin F."/>
            <person name="Albertini E."/>
            <person name="Donnini D."/>
            <person name="Bonito G."/>
        </authorList>
    </citation>
    <scope>NUCLEOTIDE SEQUENCE [LARGE SCALE GENOMIC DNA]</scope>
    <source>
        <strain evidence="9 10">Sb_GMNB300</strain>
    </source>
</reference>
<dbReference type="UniPathway" id="UPA00378"/>
<feature type="transmembrane region" description="Helical" evidence="8">
    <location>
        <begin position="108"/>
        <end position="126"/>
    </location>
</feature>
<sequence>MSKSRPAASAGAASNSNNPLTILSALPARYLQTTPSRTKLIDAFLLFLIFTGAIQFLYCVLAGNYPFNAFLAGFTATVGQFVLTVSLRIQSNPENKSEFKAVSPERAFADYVFGSVLLHFFCINFIN</sequence>
<evidence type="ECO:0000256" key="3">
    <source>
        <dbReference type="ARBA" id="ARBA00009386"/>
    </source>
</evidence>
<evidence type="ECO:0000256" key="8">
    <source>
        <dbReference type="RuleBase" id="RU361136"/>
    </source>
</evidence>
<dbReference type="PIRSF" id="PIRSF005588">
    <property type="entry name" value="DAD"/>
    <property type="match status" value="1"/>
</dbReference>
<dbReference type="AlphaFoldDB" id="A0A5J5EWD1"/>
<name>A0A5J5EWD1_9PEZI</name>
<comment type="function">
    <text evidence="8">Subunit of the oligosaccharyl transferase (OST) complex that catalyzes the initial transfer of a defined glycan (Glc(3)Man(9)GlcNAc(2) in eukaryotes) from the lipid carrier dolichol-pyrophosphate to an asparagine residue within an Asn-X-Ser/Thr consensus motif in nascent polypeptide chains, the first step in protein N-glycosylation. N-glycosylation occurs cotranslationally and the complex associates with the Sec61 complex at the channel-forming translocon complex that mediates protein translocation across the endoplasmic reticulum (ER). All subunits are required for a maximal enzyme activity.</text>
</comment>
<dbReference type="EMBL" id="VXIS01000099">
    <property type="protein sequence ID" value="KAA8905465.1"/>
    <property type="molecule type" value="Genomic_DNA"/>
</dbReference>
<evidence type="ECO:0000256" key="5">
    <source>
        <dbReference type="ARBA" id="ARBA00022824"/>
    </source>
</evidence>
<dbReference type="PANTHER" id="PTHR10705:SF0">
    <property type="entry name" value="DOLICHYL-DIPHOSPHOOLIGOSACCHARIDE--PROTEIN GLYCOSYLTRANSFERASE SUBUNIT DAD1"/>
    <property type="match status" value="1"/>
</dbReference>
<dbReference type="InterPro" id="IPR003038">
    <property type="entry name" value="DAD/Ost2"/>
</dbReference>
<evidence type="ECO:0000256" key="4">
    <source>
        <dbReference type="ARBA" id="ARBA00022692"/>
    </source>
</evidence>
<keyword evidence="6 8" id="KW-1133">Transmembrane helix</keyword>
<dbReference type="GO" id="GO:0008250">
    <property type="term" value="C:oligosaccharyltransferase complex"/>
    <property type="evidence" value="ECO:0007669"/>
    <property type="project" value="InterPro"/>
</dbReference>
<keyword evidence="7 8" id="KW-0472">Membrane</keyword>